<keyword evidence="1" id="KW-0812">Transmembrane</keyword>
<dbReference type="KEGG" id="tagg:NF865_04950"/>
<dbReference type="AlphaFoldDB" id="A0A9E7SQB3"/>
<evidence type="ECO:0000313" key="3">
    <source>
        <dbReference type="Proteomes" id="UP001055732"/>
    </source>
</evidence>
<dbReference type="PANTHER" id="PTHR43471">
    <property type="entry name" value="ABC TRANSPORTER PERMEASE"/>
    <property type="match status" value="1"/>
</dbReference>
<dbReference type="PANTHER" id="PTHR43471:SF13">
    <property type="entry name" value="ABC-2 TYPE TRANSPORT SYSTEM PERMEASE PROTEIN"/>
    <property type="match status" value="1"/>
</dbReference>
<dbReference type="GO" id="GO:0140359">
    <property type="term" value="F:ABC-type transporter activity"/>
    <property type="evidence" value="ECO:0007669"/>
    <property type="project" value="InterPro"/>
</dbReference>
<organism evidence="2 3">
    <name type="scientific">Thermococcus aggregans</name>
    <dbReference type="NCBI Taxonomy" id="110163"/>
    <lineage>
        <taxon>Archaea</taxon>
        <taxon>Methanobacteriati</taxon>
        <taxon>Methanobacteriota</taxon>
        <taxon>Thermococci</taxon>
        <taxon>Thermococcales</taxon>
        <taxon>Thermococcaceae</taxon>
        <taxon>Thermococcus</taxon>
    </lineage>
</organism>
<feature type="transmembrane region" description="Helical" evidence="1">
    <location>
        <begin position="20"/>
        <end position="38"/>
    </location>
</feature>
<protein>
    <submittedName>
        <fullName evidence="2">ABC transporter permease</fullName>
    </submittedName>
</protein>
<evidence type="ECO:0000256" key="1">
    <source>
        <dbReference type="SAM" id="Phobius"/>
    </source>
</evidence>
<sequence length="327" mass="36443">MKELNIAFKEFYVAVRSKRFVGLLIFYILLIFLISHASKDQMINQAGRISVESLEVYGVRGEVAMTPVSMSITTNLMVLTVFGALIGAILGADSLNREIEEGTIKVLLSHPVYRDQVINGKFIGNGFALVVVVFIGYTFSIGYLLIIGVPIDGASIVRALLASIYTLIYMLTFLSLGILLSTLLKKAETAMFLAVILTVFFTIAYPVIVNEAAYKMAGDMPYCSLRVKPVQTPQGLQQIGVDDFSCPAAEEWKYKLEIWKRRLYFITPAHHYTQLIMGAFAGERLARNYLPLSESLPLTINSLAMMIVQLLLPFSIAYMKFMTSDLK</sequence>
<proteinExistence type="predicted"/>
<feature type="transmembrane region" description="Helical" evidence="1">
    <location>
        <begin position="190"/>
        <end position="208"/>
    </location>
</feature>
<feature type="transmembrane region" description="Helical" evidence="1">
    <location>
        <begin position="72"/>
        <end position="92"/>
    </location>
</feature>
<dbReference type="Pfam" id="PF12679">
    <property type="entry name" value="ABC2_membrane_2"/>
    <property type="match status" value="1"/>
</dbReference>
<dbReference type="GO" id="GO:0005886">
    <property type="term" value="C:plasma membrane"/>
    <property type="evidence" value="ECO:0007669"/>
    <property type="project" value="UniProtKB-SubCell"/>
</dbReference>
<dbReference type="RefSeq" id="WP_253305455.1">
    <property type="nucleotide sequence ID" value="NZ_CP099582.1"/>
</dbReference>
<keyword evidence="1" id="KW-0472">Membrane</keyword>
<reference evidence="2" key="1">
    <citation type="journal article" date="1998" name="Int. J. Syst. Bacteriol. 48 Pt">
        <title>Thermococcus guaymasensis sp. nov. and Thermococcus aggregans sp. nov., two novel thermophilic archaea isolated from the Guaymas Basin hydrothermal vent site.</title>
        <authorList>
            <person name="Canganella F."/>
            <person name="Jones W.J."/>
            <person name="Gambacorta A."/>
            <person name="Antranikian G."/>
        </authorList>
    </citation>
    <scope>NUCLEOTIDE SEQUENCE</scope>
    <source>
        <strain evidence="2">TY</strain>
    </source>
</reference>
<accession>A0A9E7SQB3</accession>
<feature type="transmembrane region" description="Helical" evidence="1">
    <location>
        <begin position="159"/>
        <end position="184"/>
    </location>
</feature>
<gene>
    <name evidence="2" type="ORF">NF865_04950</name>
</gene>
<dbReference type="EMBL" id="CP099582">
    <property type="protein sequence ID" value="USS41515.1"/>
    <property type="molecule type" value="Genomic_DNA"/>
</dbReference>
<feature type="transmembrane region" description="Helical" evidence="1">
    <location>
        <begin position="302"/>
        <end position="321"/>
    </location>
</feature>
<dbReference type="Proteomes" id="UP001055732">
    <property type="component" value="Chromosome"/>
</dbReference>
<name>A0A9E7SQB3_THEAG</name>
<keyword evidence="3" id="KW-1185">Reference proteome</keyword>
<evidence type="ECO:0000313" key="2">
    <source>
        <dbReference type="EMBL" id="USS41515.1"/>
    </source>
</evidence>
<reference evidence="2" key="2">
    <citation type="submission" date="2022-06" db="EMBL/GenBank/DDBJ databases">
        <authorList>
            <person name="Park Y.-J."/>
        </authorList>
    </citation>
    <scope>NUCLEOTIDE SEQUENCE</scope>
    <source>
        <strain evidence="2">TY</strain>
    </source>
</reference>
<feature type="transmembrane region" description="Helical" evidence="1">
    <location>
        <begin position="122"/>
        <end position="147"/>
    </location>
</feature>
<keyword evidence="1" id="KW-1133">Transmembrane helix</keyword>